<dbReference type="InterPro" id="IPR027417">
    <property type="entry name" value="P-loop_NTPase"/>
</dbReference>
<comment type="caution">
    <text evidence="1">The sequence shown here is derived from an EMBL/GenBank/DDBJ whole genome shotgun (WGS) entry which is preliminary data.</text>
</comment>
<dbReference type="OrthoDB" id="8576717at2"/>
<sequence>MSIKIAHNNWHFARPQLADAYLNSFELGLSSARGLFARRRMGKTEFLKQDLIPAAQTKGYVCVYVNLWEIQTDPAISLLAAIHSALSPRGISKMWNNLSAPLKKIKASAKMAGIEGSLEAELNEAKQQAGSLLVEAMALFDAGKANMLLIIDEAQVLADPQHSIFTHALRAALDIRKERIKVVFAGSSESTLRRMFGVSSEPFYNWAPLEPFPLLGDEFIKAMVKKVATISKFPLPLPDALNAFEELNRTPEFFRRYLDNYLTNPLPGAQHALEHTKNLLFNDDGFITQWNELLATDQYLLLQIAHDNTDMYSAKALLQLGQQLGLDKPASKSTVQNALTRLAKKNIVTKMERNYQFEDIAFAEWLKKSDFFD</sequence>
<reference evidence="1 2" key="1">
    <citation type="submission" date="2018-02" db="EMBL/GenBank/DDBJ databases">
        <title>Solimicrobium silvestre gen. nov., sp. nov., isolated from alpine forest soil.</title>
        <authorList>
            <person name="Margesin R."/>
            <person name="Albuquerque L."/>
            <person name="Zhang D.-C."/>
            <person name="Froufe H.J.C."/>
            <person name="Severino R."/>
            <person name="Roxo I."/>
            <person name="Egas C."/>
            <person name="Da Costa M.S."/>
        </authorList>
    </citation>
    <scope>NUCLEOTIDE SEQUENCE [LARGE SCALE GENOMIC DNA]</scope>
    <source>
        <strain evidence="1 2">S20-91</strain>
    </source>
</reference>
<proteinExistence type="predicted"/>
<dbReference type="PANTHER" id="PTHR34301:SF8">
    <property type="entry name" value="ATPASE DOMAIN-CONTAINING PROTEIN"/>
    <property type="match status" value="1"/>
</dbReference>
<dbReference type="PANTHER" id="PTHR34301">
    <property type="entry name" value="DNA-BINDING PROTEIN-RELATED"/>
    <property type="match status" value="1"/>
</dbReference>
<dbReference type="EMBL" id="PUGF01000013">
    <property type="protein sequence ID" value="PRC92389.1"/>
    <property type="molecule type" value="Genomic_DNA"/>
</dbReference>
<protein>
    <submittedName>
        <fullName evidence="1">Archaeal ATPase</fullName>
    </submittedName>
</protein>
<evidence type="ECO:0000313" key="1">
    <source>
        <dbReference type="EMBL" id="PRC92389.1"/>
    </source>
</evidence>
<dbReference type="Proteomes" id="UP000237839">
    <property type="component" value="Unassembled WGS sequence"/>
</dbReference>
<keyword evidence="2" id="KW-1185">Reference proteome</keyword>
<organism evidence="1 2">
    <name type="scientific">Solimicrobium silvestre</name>
    <dbReference type="NCBI Taxonomy" id="2099400"/>
    <lineage>
        <taxon>Bacteria</taxon>
        <taxon>Pseudomonadati</taxon>
        <taxon>Pseudomonadota</taxon>
        <taxon>Betaproteobacteria</taxon>
        <taxon>Burkholderiales</taxon>
        <taxon>Oxalobacteraceae</taxon>
        <taxon>Solimicrobium</taxon>
    </lineage>
</organism>
<gene>
    <name evidence="1" type="ORF">S2091_2764</name>
</gene>
<dbReference type="AlphaFoldDB" id="A0A2S9GXE2"/>
<dbReference type="RefSeq" id="WP_105532526.1">
    <property type="nucleotide sequence ID" value="NZ_PUGF01000013.1"/>
</dbReference>
<accession>A0A2S9GXE2</accession>
<name>A0A2S9GXE2_9BURK</name>
<evidence type="ECO:0000313" key="2">
    <source>
        <dbReference type="Proteomes" id="UP000237839"/>
    </source>
</evidence>
<dbReference type="SUPFAM" id="SSF52540">
    <property type="entry name" value="P-loop containing nucleoside triphosphate hydrolases"/>
    <property type="match status" value="1"/>
</dbReference>
<dbReference type="Gene3D" id="3.40.50.300">
    <property type="entry name" value="P-loop containing nucleotide triphosphate hydrolases"/>
    <property type="match status" value="1"/>
</dbReference>